<dbReference type="GO" id="GO:0006260">
    <property type="term" value="P:DNA replication"/>
    <property type="evidence" value="ECO:0007669"/>
    <property type="project" value="InterPro"/>
</dbReference>
<evidence type="ECO:0000259" key="1">
    <source>
        <dbReference type="Pfam" id="PF24846"/>
    </source>
</evidence>
<sequence length="162" mass="18314">IKGNELKSKEQILEIKPQDIILPSCPDTLDDKADETLLKISQFIDELLVKLYDVKPFYKLKKENDLVGQLAITMSPHTCAGIVVRIIGFSELQGLLAHPYLHSFMRRDCDGDEAGIMLLMDALINFSKKFLPAHRGAKQDEPLVLTSRLIPTEVDDMVYNMD</sequence>
<feature type="domain" description="DNA polymerase II large subunit DP2 catalytic" evidence="1">
    <location>
        <begin position="1"/>
        <end position="162"/>
    </location>
</feature>
<dbReference type="GO" id="GO:0003887">
    <property type="term" value="F:DNA-directed DNA polymerase activity"/>
    <property type="evidence" value="ECO:0007669"/>
    <property type="project" value="InterPro"/>
</dbReference>
<name>X1W2Z3_9ZZZZ</name>
<comment type="caution">
    <text evidence="2">The sequence shown here is derived from an EMBL/GenBank/DDBJ whole genome shotgun (WGS) entry which is preliminary data.</text>
</comment>
<dbReference type="AlphaFoldDB" id="X1W2Z3"/>
<dbReference type="GO" id="GO:0003677">
    <property type="term" value="F:DNA binding"/>
    <property type="evidence" value="ECO:0007669"/>
    <property type="project" value="InterPro"/>
</dbReference>
<dbReference type="PANTHER" id="PTHR42210:SF1">
    <property type="entry name" value="DNA POLYMERASE II LARGE SUBUNIT"/>
    <property type="match status" value="1"/>
</dbReference>
<dbReference type="Pfam" id="PF24846">
    <property type="entry name" value="PolC_DP2_cat"/>
    <property type="match status" value="1"/>
</dbReference>
<evidence type="ECO:0000313" key="2">
    <source>
        <dbReference type="EMBL" id="GAJ24555.1"/>
    </source>
</evidence>
<dbReference type="EMBL" id="BARW01038778">
    <property type="protein sequence ID" value="GAJ24555.1"/>
    <property type="molecule type" value="Genomic_DNA"/>
</dbReference>
<gene>
    <name evidence="2" type="ORF">S12H4_59373</name>
</gene>
<feature type="non-terminal residue" evidence="2">
    <location>
        <position position="1"/>
    </location>
</feature>
<dbReference type="InterPro" id="IPR004475">
    <property type="entry name" value="PolC_DP2"/>
</dbReference>
<feature type="non-terminal residue" evidence="2">
    <location>
        <position position="162"/>
    </location>
</feature>
<reference evidence="2" key="1">
    <citation type="journal article" date="2014" name="Front. Microbiol.">
        <title>High frequency of phylogenetically diverse reductive dehalogenase-homologous genes in deep subseafloor sedimentary metagenomes.</title>
        <authorList>
            <person name="Kawai M."/>
            <person name="Futagami T."/>
            <person name="Toyoda A."/>
            <person name="Takaki Y."/>
            <person name="Nishi S."/>
            <person name="Hori S."/>
            <person name="Arai W."/>
            <person name="Tsubouchi T."/>
            <person name="Morono Y."/>
            <person name="Uchiyama I."/>
            <person name="Ito T."/>
            <person name="Fujiyama A."/>
            <person name="Inagaki F."/>
            <person name="Takami H."/>
        </authorList>
    </citation>
    <scope>NUCLEOTIDE SEQUENCE</scope>
    <source>
        <strain evidence="2">Expedition CK06-06</strain>
    </source>
</reference>
<dbReference type="PANTHER" id="PTHR42210">
    <property type="entry name" value="DNA POLYMERASE II LARGE SUBUNIT"/>
    <property type="match status" value="1"/>
</dbReference>
<proteinExistence type="predicted"/>
<accession>X1W2Z3</accession>
<protein>
    <recommendedName>
        <fullName evidence="1">DNA polymerase II large subunit DP2 catalytic domain-containing protein</fullName>
    </recommendedName>
</protein>
<dbReference type="InterPro" id="IPR056172">
    <property type="entry name" value="PolC_DP2_cat_dom"/>
</dbReference>
<organism evidence="2">
    <name type="scientific">marine sediment metagenome</name>
    <dbReference type="NCBI Taxonomy" id="412755"/>
    <lineage>
        <taxon>unclassified sequences</taxon>
        <taxon>metagenomes</taxon>
        <taxon>ecological metagenomes</taxon>
    </lineage>
</organism>